<evidence type="ECO:0000256" key="1">
    <source>
        <dbReference type="ARBA" id="ARBA00022723"/>
    </source>
</evidence>
<evidence type="ECO:0000259" key="2">
    <source>
        <dbReference type="Pfam" id="PF22456"/>
    </source>
</evidence>
<dbReference type="GO" id="GO:0005739">
    <property type="term" value="C:mitochondrion"/>
    <property type="evidence" value="ECO:0007669"/>
    <property type="project" value="TreeGrafter"/>
</dbReference>
<accession>A0A1B0BPR9</accession>
<dbReference type="GO" id="GO:0051603">
    <property type="term" value="P:proteolysis involved in protein catabolic process"/>
    <property type="evidence" value="ECO:0007669"/>
    <property type="project" value="TreeGrafter"/>
</dbReference>
<dbReference type="VEuPathDB" id="VectorBase:GPPI036738"/>
<evidence type="ECO:0000313" key="3">
    <source>
        <dbReference type="EnsemblMetazoa" id="GPPI036738-PA"/>
    </source>
</evidence>
<dbReference type="GO" id="GO:0043171">
    <property type="term" value="P:peptide catabolic process"/>
    <property type="evidence" value="ECO:0007669"/>
    <property type="project" value="TreeGrafter"/>
</dbReference>
<dbReference type="Pfam" id="PF22456">
    <property type="entry name" value="PqqF-like_C_4"/>
    <property type="match status" value="1"/>
</dbReference>
<dbReference type="SUPFAM" id="SSF63411">
    <property type="entry name" value="LuxS/MPP-like metallohydrolase"/>
    <property type="match status" value="1"/>
</dbReference>
<reference evidence="3" key="2">
    <citation type="submission" date="2020-05" db="UniProtKB">
        <authorList>
            <consortium name="EnsemblMetazoa"/>
        </authorList>
    </citation>
    <scope>IDENTIFICATION</scope>
    <source>
        <strain evidence="3">IAEA</strain>
    </source>
</reference>
<keyword evidence="4" id="KW-1185">Reference proteome</keyword>
<proteinExistence type="predicted"/>
<dbReference type="EMBL" id="JXJN01018177">
    <property type="status" value="NOT_ANNOTATED_CDS"/>
    <property type="molecule type" value="Genomic_DNA"/>
</dbReference>
<name>A0A1B0BPR9_9MUSC</name>
<dbReference type="STRING" id="67801.A0A1B0BPR9"/>
<evidence type="ECO:0000313" key="4">
    <source>
        <dbReference type="Proteomes" id="UP000092460"/>
    </source>
</evidence>
<dbReference type="Gene3D" id="3.30.830.10">
    <property type="entry name" value="Metalloenzyme, LuxS/M16 peptidase-like"/>
    <property type="match status" value="1"/>
</dbReference>
<dbReference type="InterPro" id="IPR050626">
    <property type="entry name" value="Peptidase_M16"/>
</dbReference>
<dbReference type="GO" id="GO:0046872">
    <property type="term" value="F:metal ion binding"/>
    <property type="evidence" value="ECO:0007669"/>
    <property type="project" value="UniProtKB-KW"/>
</dbReference>
<keyword evidence="1" id="KW-0479">Metal-binding</keyword>
<dbReference type="PANTHER" id="PTHR43690">
    <property type="entry name" value="NARDILYSIN"/>
    <property type="match status" value="1"/>
</dbReference>
<dbReference type="Proteomes" id="UP000092460">
    <property type="component" value="Unassembled WGS sequence"/>
</dbReference>
<organism evidence="3 4">
    <name type="scientific">Glossina palpalis gambiensis</name>
    <dbReference type="NCBI Taxonomy" id="67801"/>
    <lineage>
        <taxon>Eukaryota</taxon>
        <taxon>Metazoa</taxon>
        <taxon>Ecdysozoa</taxon>
        <taxon>Arthropoda</taxon>
        <taxon>Hexapoda</taxon>
        <taxon>Insecta</taxon>
        <taxon>Pterygota</taxon>
        <taxon>Neoptera</taxon>
        <taxon>Endopterygota</taxon>
        <taxon>Diptera</taxon>
        <taxon>Brachycera</taxon>
        <taxon>Muscomorpha</taxon>
        <taxon>Hippoboscoidea</taxon>
        <taxon>Glossinidae</taxon>
        <taxon>Glossina</taxon>
    </lineage>
</organism>
<dbReference type="InterPro" id="IPR054734">
    <property type="entry name" value="PqqF-like_C_4"/>
</dbReference>
<dbReference type="AlphaFoldDB" id="A0A1B0BPR9"/>
<reference evidence="4" key="1">
    <citation type="submission" date="2015-01" db="EMBL/GenBank/DDBJ databases">
        <authorList>
            <person name="Aksoy S."/>
            <person name="Warren W."/>
            <person name="Wilson R.K."/>
        </authorList>
    </citation>
    <scope>NUCLEOTIDE SEQUENCE [LARGE SCALE GENOMIC DNA]</scope>
    <source>
        <strain evidence="4">IAEA</strain>
    </source>
</reference>
<dbReference type="InterPro" id="IPR011249">
    <property type="entry name" value="Metalloenz_LuxS/M16"/>
</dbReference>
<dbReference type="PANTHER" id="PTHR43690:SF18">
    <property type="entry name" value="INSULIN-DEGRADING ENZYME-RELATED"/>
    <property type="match status" value="1"/>
</dbReference>
<dbReference type="EnsemblMetazoa" id="GPPI036738-RA">
    <property type="protein sequence ID" value="GPPI036738-PA"/>
    <property type="gene ID" value="GPPI036738"/>
</dbReference>
<dbReference type="GO" id="GO:0005829">
    <property type="term" value="C:cytosol"/>
    <property type="evidence" value="ECO:0007669"/>
    <property type="project" value="TreeGrafter"/>
</dbReference>
<protein>
    <recommendedName>
        <fullName evidence="2">Coenzyme PQQ synthesis protein F-like C-terminal lobe domain-containing protein</fullName>
    </recommendedName>
</protein>
<feature type="domain" description="Coenzyme PQQ synthesis protein F-like C-terminal lobe" evidence="2">
    <location>
        <begin position="60"/>
        <end position="126"/>
    </location>
</feature>
<sequence>MEIMLDPSLIHARQTDAVTSMQIYPLEEYLKETFLNNAWKPGLITKLLNELLPNNMVLENGVNGFCIVVQSVKHPFFVEDLIENFLKNYLQIIEEMLPEEFQRHKKALIVKKVEKPKTVYNQFNQFCNEIALALEADVALLRIITEPELIVLYKSFLGRR</sequence>
<dbReference type="GO" id="GO:0004222">
    <property type="term" value="F:metalloendopeptidase activity"/>
    <property type="evidence" value="ECO:0007669"/>
    <property type="project" value="TreeGrafter"/>
</dbReference>